<dbReference type="InterPro" id="IPR026444">
    <property type="entry name" value="Secre_tail"/>
</dbReference>
<protein>
    <recommendedName>
        <fullName evidence="12">Secretion system C-terminal sorting domain-containing protein</fullName>
    </recommendedName>
</protein>
<keyword evidence="5" id="KW-0378">Hydrolase</keyword>
<evidence type="ECO:0000259" key="8">
    <source>
        <dbReference type="Pfam" id="PF02230"/>
    </source>
</evidence>
<feature type="domain" description="Secretion system C-terminal sorting" evidence="9">
    <location>
        <begin position="284"/>
        <end position="348"/>
    </location>
</feature>
<reference evidence="11" key="1">
    <citation type="journal article" date="2019" name="Int. J. Syst. Evol. Microbiol.">
        <title>The Global Catalogue of Microorganisms (GCM) 10K type strain sequencing project: providing services to taxonomists for standard genome sequencing and annotation.</title>
        <authorList>
            <consortium name="The Broad Institute Genomics Platform"/>
            <consortium name="The Broad Institute Genome Sequencing Center for Infectious Disease"/>
            <person name="Wu L."/>
            <person name="Ma J."/>
        </authorList>
    </citation>
    <scope>NUCLEOTIDE SEQUENCE [LARGE SCALE GENOMIC DNA]</scope>
    <source>
        <strain evidence="11">JCM 15974</strain>
    </source>
</reference>
<evidence type="ECO:0000313" key="10">
    <source>
        <dbReference type="EMBL" id="GAA0711999.1"/>
    </source>
</evidence>
<evidence type="ECO:0000256" key="1">
    <source>
        <dbReference type="ARBA" id="ARBA00004613"/>
    </source>
</evidence>
<keyword evidence="7" id="KW-0624">Polysaccharide degradation</keyword>
<dbReference type="PANTHER" id="PTHR38050">
    <property type="match status" value="1"/>
</dbReference>
<name>A0ABP3TLY9_9FLAO</name>
<accession>A0ABP3TLY9</accession>
<comment type="subcellular location">
    <subcellularLocation>
        <location evidence="1">Secreted</location>
    </subcellularLocation>
</comment>
<comment type="caution">
    <text evidence="10">The sequence shown here is derived from an EMBL/GenBank/DDBJ whole genome shotgun (WGS) entry which is preliminary data.</text>
</comment>
<organism evidence="10 11">
    <name type="scientific">Aquimarina litoralis</name>
    <dbReference type="NCBI Taxonomy" id="584605"/>
    <lineage>
        <taxon>Bacteria</taxon>
        <taxon>Pseudomonadati</taxon>
        <taxon>Bacteroidota</taxon>
        <taxon>Flavobacteriia</taxon>
        <taxon>Flavobacteriales</taxon>
        <taxon>Flavobacteriaceae</taxon>
        <taxon>Aquimarina</taxon>
    </lineage>
</organism>
<evidence type="ECO:0000256" key="6">
    <source>
        <dbReference type="ARBA" id="ARBA00023277"/>
    </source>
</evidence>
<evidence type="ECO:0008006" key="12">
    <source>
        <dbReference type="Google" id="ProtNLM"/>
    </source>
</evidence>
<dbReference type="Pfam" id="PF02230">
    <property type="entry name" value="Abhydrolase_2"/>
    <property type="match status" value="1"/>
</dbReference>
<feature type="domain" description="Phospholipase/carboxylesterase/thioesterase" evidence="8">
    <location>
        <begin position="88"/>
        <end position="167"/>
    </location>
</feature>
<proteinExistence type="predicted"/>
<dbReference type="PANTHER" id="PTHR38050:SF2">
    <property type="entry name" value="FERULOYL ESTERASE C-RELATED"/>
    <property type="match status" value="1"/>
</dbReference>
<evidence type="ECO:0000259" key="9">
    <source>
        <dbReference type="Pfam" id="PF18962"/>
    </source>
</evidence>
<dbReference type="InterPro" id="IPR043595">
    <property type="entry name" value="FaeB/C/D"/>
</dbReference>
<gene>
    <name evidence="10" type="ORF">GCM10009430_01980</name>
</gene>
<dbReference type="InterPro" id="IPR029058">
    <property type="entry name" value="AB_hydrolase_fold"/>
</dbReference>
<evidence type="ECO:0000256" key="7">
    <source>
        <dbReference type="ARBA" id="ARBA00023326"/>
    </source>
</evidence>
<dbReference type="Proteomes" id="UP001501758">
    <property type="component" value="Unassembled WGS sequence"/>
</dbReference>
<sequence length="352" mass="38830">MHDGIQREYILYIPASYSGNVEVPLVFNFHGYRSNHTQQMNYGDFRPIADREGFLIAHPLGTVDNNGSTHFNVGWGTSTVDDVGFTAALIDEISSNYNINQNRIYSTGMSNGGFMSYRLACELSDKIAAVASVTGTMTVGQQNNCTTSHPMPIMEIHGTNDTTVPYNGNFGFESVENVLSFWVNAVNTDSTPTITNIDDINTNDNSTVEYYVYDNGDNGVQIEHFKIINGGHTWPGSAFEIGPVTNKDINASEEIWKFFSKYDINGAEQLSVGDFNEGDLTVNIYPNPTSNYLTINTISSEPVPYTMYSVSGKTVSIGKIDAVDQKIDMNSLASGIYFLTIKNSSYKILKTE</sequence>
<dbReference type="Pfam" id="PF18962">
    <property type="entry name" value="Por_Secre_tail"/>
    <property type="match status" value="1"/>
</dbReference>
<evidence type="ECO:0000256" key="3">
    <source>
        <dbReference type="ARBA" id="ARBA00022651"/>
    </source>
</evidence>
<keyword evidence="11" id="KW-1185">Reference proteome</keyword>
<keyword evidence="4" id="KW-0732">Signal</keyword>
<evidence type="ECO:0000313" key="11">
    <source>
        <dbReference type="Proteomes" id="UP001501758"/>
    </source>
</evidence>
<keyword evidence="3" id="KW-0858">Xylan degradation</keyword>
<dbReference type="SUPFAM" id="SSF53474">
    <property type="entry name" value="alpha/beta-Hydrolases"/>
    <property type="match status" value="1"/>
</dbReference>
<keyword evidence="2" id="KW-0964">Secreted</keyword>
<dbReference type="Gene3D" id="3.40.50.1820">
    <property type="entry name" value="alpha/beta hydrolase"/>
    <property type="match status" value="1"/>
</dbReference>
<keyword evidence="6" id="KW-0119">Carbohydrate metabolism</keyword>
<dbReference type="EMBL" id="BAAAGE010000001">
    <property type="protein sequence ID" value="GAA0711999.1"/>
    <property type="molecule type" value="Genomic_DNA"/>
</dbReference>
<evidence type="ECO:0000256" key="5">
    <source>
        <dbReference type="ARBA" id="ARBA00022801"/>
    </source>
</evidence>
<dbReference type="NCBIfam" id="TIGR04183">
    <property type="entry name" value="Por_Secre_tail"/>
    <property type="match status" value="1"/>
</dbReference>
<evidence type="ECO:0000256" key="4">
    <source>
        <dbReference type="ARBA" id="ARBA00022729"/>
    </source>
</evidence>
<evidence type="ECO:0000256" key="2">
    <source>
        <dbReference type="ARBA" id="ARBA00022525"/>
    </source>
</evidence>
<dbReference type="InterPro" id="IPR003140">
    <property type="entry name" value="PLipase/COase/thioEstase"/>
</dbReference>